<dbReference type="SUPFAM" id="SSF141868">
    <property type="entry name" value="EAL domain-like"/>
    <property type="match status" value="1"/>
</dbReference>
<evidence type="ECO:0000256" key="4">
    <source>
        <dbReference type="ARBA" id="ARBA00022989"/>
    </source>
</evidence>
<dbReference type="SMART" id="SM01049">
    <property type="entry name" value="Cache_2"/>
    <property type="match status" value="2"/>
</dbReference>
<dbReference type="InterPro" id="IPR043128">
    <property type="entry name" value="Rev_trsase/Diguanyl_cyclase"/>
</dbReference>
<dbReference type="Gene3D" id="3.30.450.20">
    <property type="entry name" value="PAS domain"/>
    <property type="match status" value="2"/>
</dbReference>
<keyword evidence="5 6" id="KW-0472">Membrane</keyword>
<dbReference type="PANTHER" id="PTHR44757:SF2">
    <property type="entry name" value="BIOFILM ARCHITECTURE MAINTENANCE PROTEIN MBAA"/>
    <property type="match status" value="1"/>
</dbReference>
<evidence type="ECO:0000313" key="10">
    <source>
        <dbReference type="Proteomes" id="UP000235828"/>
    </source>
</evidence>
<evidence type="ECO:0000259" key="8">
    <source>
        <dbReference type="PROSITE" id="PS50887"/>
    </source>
</evidence>
<keyword evidence="3 6" id="KW-0812">Transmembrane</keyword>
<proteinExistence type="predicted"/>
<dbReference type="EMBL" id="LT960611">
    <property type="protein sequence ID" value="SON48909.1"/>
    <property type="molecule type" value="Genomic_DNA"/>
</dbReference>
<dbReference type="CDD" id="cd01948">
    <property type="entry name" value="EAL"/>
    <property type="match status" value="1"/>
</dbReference>
<dbReference type="Gene3D" id="3.30.70.270">
    <property type="match status" value="1"/>
</dbReference>
<dbReference type="OrthoDB" id="1316910at2"/>
<evidence type="ECO:0000256" key="6">
    <source>
        <dbReference type="SAM" id="Phobius"/>
    </source>
</evidence>
<dbReference type="InterPro" id="IPR033480">
    <property type="entry name" value="sCache_2"/>
</dbReference>
<feature type="transmembrane region" description="Helical" evidence="6">
    <location>
        <begin position="349"/>
        <end position="371"/>
    </location>
</feature>
<dbReference type="Gene3D" id="3.20.20.450">
    <property type="entry name" value="EAL domain"/>
    <property type="match status" value="1"/>
</dbReference>
<dbReference type="Pfam" id="PF00990">
    <property type="entry name" value="GGDEF"/>
    <property type="match status" value="1"/>
</dbReference>
<dbReference type="NCBIfam" id="TIGR00254">
    <property type="entry name" value="GGDEF"/>
    <property type="match status" value="1"/>
</dbReference>
<dbReference type="CDD" id="cd01949">
    <property type="entry name" value="GGDEF"/>
    <property type="match status" value="1"/>
</dbReference>
<dbReference type="SMART" id="SM00052">
    <property type="entry name" value="EAL"/>
    <property type="match status" value="1"/>
</dbReference>
<dbReference type="PROSITE" id="PS50887">
    <property type="entry name" value="GGDEF"/>
    <property type="match status" value="1"/>
</dbReference>
<feature type="domain" description="GGDEF" evidence="8">
    <location>
        <begin position="430"/>
        <end position="563"/>
    </location>
</feature>
<dbReference type="InterPro" id="IPR000160">
    <property type="entry name" value="GGDEF_dom"/>
</dbReference>
<evidence type="ECO:0000256" key="2">
    <source>
        <dbReference type="ARBA" id="ARBA00022475"/>
    </source>
</evidence>
<dbReference type="Pfam" id="PF08269">
    <property type="entry name" value="dCache_2"/>
    <property type="match status" value="1"/>
</dbReference>
<dbReference type="KEGG" id="vta:A0930"/>
<keyword evidence="10" id="KW-1185">Reference proteome</keyword>
<gene>
    <name evidence="9" type="ORF">VTAP4600_A0930</name>
</gene>
<evidence type="ECO:0000256" key="5">
    <source>
        <dbReference type="ARBA" id="ARBA00023136"/>
    </source>
</evidence>
<evidence type="ECO:0000256" key="1">
    <source>
        <dbReference type="ARBA" id="ARBA00004651"/>
    </source>
</evidence>
<dbReference type="Proteomes" id="UP000235828">
    <property type="component" value="Chromosome A"/>
</dbReference>
<dbReference type="InterPro" id="IPR029787">
    <property type="entry name" value="Nucleotide_cyclase"/>
</dbReference>
<feature type="transmembrane region" description="Helical" evidence="6">
    <location>
        <begin position="12"/>
        <end position="33"/>
    </location>
</feature>
<dbReference type="InterPro" id="IPR001633">
    <property type="entry name" value="EAL_dom"/>
</dbReference>
<organism evidence="9 10">
    <name type="scientific">Vibrio tapetis subsp. tapetis</name>
    <dbReference type="NCBI Taxonomy" id="1671868"/>
    <lineage>
        <taxon>Bacteria</taxon>
        <taxon>Pseudomonadati</taxon>
        <taxon>Pseudomonadota</taxon>
        <taxon>Gammaproteobacteria</taxon>
        <taxon>Vibrionales</taxon>
        <taxon>Vibrionaceae</taxon>
        <taxon>Vibrio</taxon>
    </lineage>
</organism>
<dbReference type="PANTHER" id="PTHR44757">
    <property type="entry name" value="DIGUANYLATE CYCLASE DGCP"/>
    <property type="match status" value="1"/>
</dbReference>
<dbReference type="SUPFAM" id="SSF55073">
    <property type="entry name" value="Nucleotide cyclase"/>
    <property type="match status" value="1"/>
</dbReference>
<dbReference type="SMART" id="SM00267">
    <property type="entry name" value="GGDEF"/>
    <property type="match status" value="1"/>
</dbReference>
<evidence type="ECO:0000256" key="3">
    <source>
        <dbReference type="ARBA" id="ARBA00022692"/>
    </source>
</evidence>
<accession>A0A2N8ZAE6</accession>
<sequence length="823" mass="93815">MAELNDKKLFRLIKFAPASIVILFTIVLLAIVIEDDIRSSAKEIDTLHQEFVLRQKELLKNQVEYVEQQIQYAKDQTQTTLETTIKQRIHEAHKIATNLYENNQDKSEAEVTALITQALRDIRFNDGRGYFFIYKTNGINVMHPLLPHVEGKSLWDFKDVRGSYIVREMGEQVKEKGEAFYRWWFVKPQNKNQEFEKIGFGQYFEPYDWFIGTGDYVVDVENDIKKQVLQWVNGIRFGLYGYVFILDDKGGILAHREPEFVGENIYNLSNDRDKDAMEKLVINHQKFVHYKSAYIPEGVKSADKISYVMQFKDWNWSVGSGVYVDVLENYLNERKAYFEDANRSDLTNVALMGAASALILALLSFGLSRLISVRFNKFQAKIENDFGNLEDTKNQLEHMALHDSLTGLPNRVLLHEHIEQGIERSQASYQQLAVMFVDLDDFKKVNDVYGHSAGDLLLGEIGKKFEELMLPGESISRFGGDEFVFCFPCLESLGEAEQKVDLIKSVFERQFVIQGRVVFISCTIGVSMYPSDGDEPEDLISKADIVLYKSKARQKGDVLFFDNAINRQVQYDFLLERELRDALYRKEISVLYQPQIDVKTGMICGVEALSRWHNAQLGHVSPVEFIAVAEDIGLINTIGMFVINQACQDIAEAFPENESNIALSINISPIQLMSSQFVTQLCAAIDAHQISYERITLEITENVLINDLVKVSPVIEELRTLGITISLDDFGTGYSSLSYLSNLPINEIKIDRTFVDKMMSSKQSDSLVKAIIAIGHSSDMTIVAEGVETQAQKETLESYHCDILQGYLIDKPLPLPQLITRYP</sequence>
<dbReference type="GO" id="GO:0005886">
    <property type="term" value="C:plasma membrane"/>
    <property type="evidence" value="ECO:0007669"/>
    <property type="project" value="UniProtKB-SubCell"/>
</dbReference>
<keyword evidence="4 6" id="KW-1133">Transmembrane helix</keyword>
<comment type="subcellular location">
    <subcellularLocation>
        <location evidence="1">Cell membrane</location>
        <topology evidence="1">Multi-pass membrane protein</topology>
    </subcellularLocation>
</comment>
<dbReference type="AlphaFoldDB" id="A0A2N8ZAE6"/>
<name>A0A2N8ZAE6_9VIBR</name>
<dbReference type="InterPro" id="IPR004010">
    <property type="entry name" value="Double_Cache_2"/>
</dbReference>
<dbReference type="Pfam" id="PF00563">
    <property type="entry name" value="EAL"/>
    <property type="match status" value="1"/>
</dbReference>
<dbReference type="RefSeq" id="WP_102521669.1">
    <property type="nucleotide sequence ID" value="NZ_LT960611.1"/>
</dbReference>
<reference evidence="9 10" key="1">
    <citation type="submission" date="2017-10" db="EMBL/GenBank/DDBJ databases">
        <authorList>
            <person name="Banno H."/>
            <person name="Chua N.-H."/>
        </authorList>
    </citation>
    <scope>NUCLEOTIDE SEQUENCE [LARGE SCALE GENOMIC DNA]</scope>
    <source>
        <strain evidence="9">Vibrio tapetis CECT4600</strain>
    </source>
</reference>
<dbReference type="InterPro" id="IPR035919">
    <property type="entry name" value="EAL_sf"/>
</dbReference>
<evidence type="ECO:0000313" key="9">
    <source>
        <dbReference type="EMBL" id="SON48909.1"/>
    </source>
</evidence>
<keyword evidence="2" id="KW-1003">Cell membrane</keyword>
<evidence type="ECO:0000259" key="7">
    <source>
        <dbReference type="PROSITE" id="PS50883"/>
    </source>
</evidence>
<protein>
    <submittedName>
        <fullName evidence="9">Sensory box/ggdef family protein</fullName>
    </submittedName>
</protein>
<dbReference type="CDD" id="cd12912">
    <property type="entry name" value="PDC2_MCP_like"/>
    <property type="match status" value="1"/>
</dbReference>
<dbReference type="PROSITE" id="PS50883">
    <property type="entry name" value="EAL"/>
    <property type="match status" value="1"/>
</dbReference>
<feature type="domain" description="EAL" evidence="7">
    <location>
        <begin position="572"/>
        <end position="823"/>
    </location>
</feature>
<dbReference type="InterPro" id="IPR052155">
    <property type="entry name" value="Biofilm_reg_signaling"/>
</dbReference>